<keyword evidence="3" id="KW-0564">Palmitate</keyword>
<evidence type="ECO:0000256" key="3">
    <source>
        <dbReference type="ARBA" id="ARBA00023139"/>
    </source>
</evidence>
<name>A0A3P1BND2_9BACT</name>
<dbReference type="InterPro" id="IPR018660">
    <property type="entry name" value="MliC"/>
</dbReference>
<dbReference type="Proteomes" id="UP000271925">
    <property type="component" value="Unassembled WGS sequence"/>
</dbReference>
<dbReference type="RefSeq" id="WP_124876813.1">
    <property type="nucleotide sequence ID" value="NZ_RQJO01000009.1"/>
</dbReference>
<dbReference type="AlphaFoldDB" id="A0A3P1BND2"/>
<reference evidence="6 7" key="1">
    <citation type="submission" date="2018-11" db="EMBL/GenBank/DDBJ databases">
        <authorList>
            <person name="Zhou Z."/>
            <person name="Wang G."/>
        </authorList>
    </citation>
    <scope>NUCLEOTIDE SEQUENCE [LARGE SCALE GENOMIC DNA]</scope>
    <source>
        <strain evidence="6 7">KCTC52004</strain>
    </source>
</reference>
<dbReference type="SUPFAM" id="SSF141488">
    <property type="entry name" value="YdhA-like"/>
    <property type="match status" value="1"/>
</dbReference>
<dbReference type="Gene3D" id="2.40.128.200">
    <property type="match status" value="1"/>
</dbReference>
<sequence length="117" mass="13029">MKTVLFTTGLLISMVASSCQKKEKTSEQTTSSAVTTAPQADEIIRDTVTNQNGVQLVMAFNNTKQTATLVWQGETLELKQDRMASGIKYRNPAYELTEHQGELTLKKDGKVVFSHYK</sequence>
<comment type="caution">
    <text evidence="6">The sequence shown here is derived from an EMBL/GenBank/DDBJ whole genome shotgun (WGS) entry which is preliminary data.</text>
</comment>
<proteinExistence type="predicted"/>
<dbReference type="InterPro" id="IPR036328">
    <property type="entry name" value="MliC_sf"/>
</dbReference>
<keyword evidence="4" id="KW-0449">Lipoprotein</keyword>
<dbReference type="EMBL" id="RQJO01000009">
    <property type="protein sequence ID" value="RRB02650.1"/>
    <property type="molecule type" value="Genomic_DNA"/>
</dbReference>
<evidence type="ECO:0000313" key="6">
    <source>
        <dbReference type="EMBL" id="RRB02650.1"/>
    </source>
</evidence>
<accession>A0A3P1BND2</accession>
<evidence type="ECO:0000256" key="4">
    <source>
        <dbReference type="ARBA" id="ARBA00023288"/>
    </source>
</evidence>
<feature type="domain" description="C-type lysozyme inhibitor" evidence="5">
    <location>
        <begin position="53"/>
        <end position="110"/>
    </location>
</feature>
<protein>
    <recommendedName>
        <fullName evidence="5">C-type lysozyme inhibitor domain-containing protein</fullName>
    </recommendedName>
</protein>
<keyword evidence="1" id="KW-0732">Signal</keyword>
<dbReference type="Pfam" id="PF09864">
    <property type="entry name" value="MliC"/>
    <property type="match status" value="1"/>
</dbReference>
<organism evidence="6 7">
    <name type="scientific">Larkinella rosea</name>
    <dbReference type="NCBI Taxonomy" id="2025312"/>
    <lineage>
        <taxon>Bacteria</taxon>
        <taxon>Pseudomonadati</taxon>
        <taxon>Bacteroidota</taxon>
        <taxon>Cytophagia</taxon>
        <taxon>Cytophagales</taxon>
        <taxon>Spirosomataceae</taxon>
        <taxon>Larkinella</taxon>
    </lineage>
</organism>
<keyword evidence="7" id="KW-1185">Reference proteome</keyword>
<evidence type="ECO:0000256" key="2">
    <source>
        <dbReference type="ARBA" id="ARBA00023136"/>
    </source>
</evidence>
<evidence type="ECO:0000259" key="5">
    <source>
        <dbReference type="Pfam" id="PF09864"/>
    </source>
</evidence>
<evidence type="ECO:0000313" key="7">
    <source>
        <dbReference type="Proteomes" id="UP000271925"/>
    </source>
</evidence>
<keyword evidence="2" id="KW-0472">Membrane</keyword>
<dbReference type="PROSITE" id="PS51257">
    <property type="entry name" value="PROKAR_LIPOPROTEIN"/>
    <property type="match status" value="1"/>
</dbReference>
<dbReference type="OrthoDB" id="1273481at2"/>
<evidence type="ECO:0000256" key="1">
    <source>
        <dbReference type="ARBA" id="ARBA00022729"/>
    </source>
</evidence>
<gene>
    <name evidence="6" type="ORF">EHT25_19585</name>
</gene>